<reference evidence="1 2" key="1">
    <citation type="journal article" date="2018" name="Nat. Ecol. Evol.">
        <title>Shark genomes provide insights into elasmobranch evolution and the origin of vertebrates.</title>
        <authorList>
            <person name="Hara Y"/>
            <person name="Yamaguchi K"/>
            <person name="Onimaru K"/>
            <person name="Kadota M"/>
            <person name="Koyanagi M"/>
            <person name="Keeley SD"/>
            <person name="Tatsumi K"/>
            <person name="Tanaka K"/>
            <person name="Motone F"/>
            <person name="Kageyama Y"/>
            <person name="Nozu R"/>
            <person name="Adachi N"/>
            <person name="Nishimura O"/>
            <person name="Nakagawa R"/>
            <person name="Tanegashima C"/>
            <person name="Kiyatake I"/>
            <person name="Matsumoto R"/>
            <person name="Murakumo K"/>
            <person name="Nishida K"/>
            <person name="Terakita A"/>
            <person name="Kuratani S"/>
            <person name="Sato K"/>
            <person name="Hyodo S Kuraku.S."/>
        </authorList>
    </citation>
    <scope>NUCLEOTIDE SEQUENCE [LARGE SCALE GENOMIC DNA]</scope>
</reference>
<evidence type="ECO:0008006" key="3">
    <source>
        <dbReference type="Google" id="ProtNLM"/>
    </source>
</evidence>
<dbReference type="Proteomes" id="UP000288216">
    <property type="component" value="Unassembled WGS sequence"/>
</dbReference>
<dbReference type="AlphaFoldDB" id="A0A401NWD9"/>
<comment type="caution">
    <text evidence="1">The sequence shown here is derived from an EMBL/GenBank/DDBJ whole genome shotgun (WGS) entry which is preliminary data.</text>
</comment>
<dbReference type="InterPro" id="IPR013761">
    <property type="entry name" value="SAM/pointed_sf"/>
</dbReference>
<dbReference type="OrthoDB" id="9934029at2759"/>
<dbReference type="Gene3D" id="1.10.150.50">
    <property type="entry name" value="Transcription Factor, Ets-1"/>
    <property type="match status" value="1"/>
</dbReference>
<proteinExistence type="predicted"/>
<dbReference type="EMBL" id="BFAA01001421">
    <property type="protein sequence ID" value="GCB65195.1"/>
    <property type="molecule type" value="Genomic_DNA"/>
</dbReference>
<gene>
    <name evidence="1" type="ORF">scyTo_0004732</name>
</gene>
<protein>
    <recommendedName>
        <fullName evidence="3">SAM domain-containing protein</fullName>
    </recommendedName>
</protein>
<organism evidence="1 2">
    <name type="scientific">Scyliorhinus torazame</name>
    <name type="common">Cloudy catshark</name>
    <name type="synonym">Catulus torazame</name>
    <dbReference type="NCBI Taxonomy" id="75743"/>
    <lineage>
        <taxon>Eukaryota</taxon>
        <taxon>Metazoa</taxon>
        <taxon>Chordata</taxon>
        <taxon>Craniata</taxon>
        <taxon>Vertebrata</taxon>
        <taxon>Chondrichthyes</taxon>
        <taxon>Elasmobranchii</taxon>
        <taxon>Galeomorphii</taxon>
        <taxon>Galeoidea</taxon>
        <taxon>Carcharhiniformes</taxon>
        <taxon>Scyliorhinidae</taxon>
        <taxon>Scyliorhinus</taxon>
    </lineage>
</organism>
<evidence type="ECO:0000313" key="1">
    <source>
        <dbReference type="EMBL" id="GCB65195.1"/>
    </source>
</evidence>
<evidence type="ECO:0000313" key="2">
    <source>
        <dbReference type="Proteomes" id="UP000288216"/>
    </source>
</evidence>
<sequence>MLDWKDCEKVVKKNSISGQRFLSMSENDIQRFPTLRVPQIHQLCQEINKRDGKRIFFQKRHQNQIIQESTGKVV</sequence>
<keyword evidence="2" id="KW-1185">Reference proteome</keyword>
<name>A0A401NWD9_SCYTO</name>
<dbReference type="STRING" id="75743.A0A401NWD9"/>
<accession>A0A401NWD9</accession>
<dbReference type="SUPFAM" id="SSF47769">
    <property type="entry name" value="SAM/Pointed domain"/>
    <property type="match status" value="1"/>
</dbReference>